<keyword evidence="3" id="KW-1185">Reference proteome</keyword>
<sequence length="188" mass="20228">MRRGEVKLSAPSSLVSLLGCKMSSRLVKCGGVTMTEKSYVPPIGRVLTPYLCCRDAAKAIEWYGEVLGAKLVWDPFIGADGRIGHAELEVDGAVFMISDAYPEQGVHSPPADQPPTYGMNLYVPDVDATTAAAEKAGAKVEKPPVDMFHGSRQSTVLDPFGIRWVLATHLREVGMDTFDAARDGFAGK</sequence>
<reference evidence="3" key="1">
    <citation type="submission" date="2019-09" db="EMBL/GenBank/DDBJ databases">
        <title>Antimicrobial potential of Antarctic Bacteria.</title>
        <authorList>
            <person name="Benaud N."/>
            <person name="Edwards R.J."/>
            <person name="Ferrari B.C."/>
        </authorList>
    </citation>
    <scope>NUCLEOTIDE SEQUENCE [LARGE SCALE GENOMIC DNA]</scope>
    <source>
        <strain evidence="3">SPB151</strain>
    </source>
</reference>
<dbReference type="AlphaFoldDB" id="A0A7G6WTN4"/>
<proteinExistence type="predicted"/>
<dbReference type="EMBL" id="CP043661">
    <property type="protein sequence ID" value="QNE17349.1"/>
    <property type="molecule type" value="Genomic_DNA"/>
</dbReference>
<gene>
    <name evidence="2" type="ORF">F1D05_04715</name>
</gene>
<name>A0A7G6WTN4_9ACTN</name>
<dbReference type="InterPro" id="IPR037523">
    <property type="entry name" value="VOC_core"/>
</dbReference>
<dbReference type="InterPro" id="IPR004360">
    <property type="entry name" value="Glyas_Fos-R_dOase_dom"/>
</dbReference>
<evidence type="ECO:0000313" key="2">
    <source>
        <dbReference type="EMBL" id="QNE17349.1"/>
    </source>
</evidence>
<evidence type="ECO:0000313" key="3">
    <source>
        <dbReference type="Proteomes" id="UP000515563"/>
    </source>
</evidence>
<dbReference type="PANTHER" id="PTHR34109:SF1">
    <property type="entry name" value="VOC DOMAIN-CONTAINING PROTEIN"/>
    <property type="match status" value="1"/>
</dbReference>
<dbReference type="Pfam" id="PF00903">
    <property type="entry name" value="Glyoxalase"/>
    <property type="match status" value="1"/>
</dbReference>
<organism evidence="2 3">
    <name type="scientific">Kribbella qitaiheensis</name>
    <dbReference type="NCBI Taxonomy" id="1544730"/>
    <lineage>
        <taxon>Bacteria</taxon>
        <taxon>Bacillati</taxon>
        <taxon>Actinomycetota</taxon>
        <taxon>Actinomycetes</taxon>
        <taxon>Propionibacteriales</taxon>
        <taxon>Kribbellaceae</taxon>
        <taxon>Kribbella</taxon>
    </lineage>
</organism>
<feature type="domain" description="VOC" evidence="1">
    <location>
        <begin position="42"/>
        <end position="169"/>
    </location>
</feature>
<dbReference type="CDD" id="cd07246">
    <property type="entry name" value="VOC_like"/>
    <property type="match status" value="1"/>
</dbReference>
<dbReference type="Gene3D" id="3.30.720.120">
    <property type="match status" value="1"/>
</dbReference>
<dbReference type="PROSITE" id="PS51257">
    <property type="entry name" value="PROKAR_LIPOPROTEIN"/>
    <property type="match status" value="1"/>
</dbReference>
<dbReference type="PROSITE" id="PS51819">
    <property type="entry name" value="VOC"/>
    <property type="match status" value="1"/>
</dbReference>
<dbReference type="KEGG" id="kqi:F1D05_04715"/>
<dbReference type="InterPro" id="IPR029068">
    <property type="entry name" value="Glyas_Bleomycin-R_OHBP_Dase"/>
</dbReference>
<dbReference type="PANTHER" id="PTHR34109">
    <property type="entry name" value="BNAUNNG04460D PROTEIN-RELATED"/>
    <property type="match status" value="1"/>
</dbReference>
<dbReference type="Gene3D" id="3.30.720.110">
    <property type="match status" value="1"/>
</dbReference>
<dbReference type="Proteomes" id="UP000515563">
    <property type="component" value="Chromosome"/>
</dbReference>
<protein>
    <submittedName>
        <fullName evidence="2">VOC family protein</fullName>
    </submittedName>
</protein>
<dbReference type="SUPFAM" id="SSF54593">
    <property type="entry name" value="Glyoxalase/Bleomycin resistance protein/Dihydroxybiphenyl dioxygenase"/>
    <property type="match status" value="1"/>
</dbReference>
<accession>A0A7G6WTN4</accession>
<evidence type="ECO:0000259" key="1">
    <source>
        <dbReference type="PROSITE" id="PS51819"/>
    </source>
</evidence>
<reference evidence="2 3" key="2">
    <citation type="journal article" date="2020" name="Microbiol. Resour. Announc.">
        <title>Antarctic desert soil bacteria exhibit high novel natural product potential, evaluated through long-read genome sequencing and comparative genomics.</title>
        <authorList>
            <person name="Benaud N."/>
            <person name="Edwards R.J."/>
            <person name="Amos T.G."/>
            <person name="D'Agostino P.M."/>
            <person name="Gutierrez-Chavez C."/>
            <person name="Montgomery K."/>
            <person name="Nicetic I."/>
            <person name="Ferrari B.C."/>
        </authorList>
    </citation>
    <scope>NUCLEOTIDE SEQUENCE [LARGE SCALE GENOMIC DNA]</scope>
    <source>
        <strain evidence="2 3">SPB151</strain>
    </source>
</reference>